<feature type="transmembrane region" description="Helical" evidence="5">
    <location>
        <begin position="20"/>
        <end position="39"/>
    </location>
</feature>
<keyword evidence="7" id="KW-1185">Reference proteome</keyword>
<feature type="transmembrane region" description="Helical" evidence="5">
    <location>
        <begin position="51"/>
        <end position="68"/>
    </location>
</feature>
<reference evidence="6 7" key="1">
    <citation type="journal article" date="2018" name="Int. J. Syst. Evol. Microbiol.">
        <title>Uliginosibacterium sediminicola sp. nov., isolated from freshwater sediment.</title>
        <authorList>
            <person name="Hwang W.M."/>
            <person name="Kim S.M."/>
            <person name="Kang K."/>
            <person name="Ahn T.Y."/>
        </authorList>
    </citation>
    <scope>NUCLEOTIDE SEQUENCE [LARGE SCALE GENOMIC DNA]</scope>
    <source>
        <strain evidence="6 7">M1-21</strain>
    </source>
</reference>
<comment type="caution">
    <text evidence="6">The sequence shown here is derived from an EMBL/GenBank/DDBJ whole genome shotgun (WGS) entry which is preliminary data.</text>
</comment>
<comment type="similarity">
    <text evidence="5">Belongs to the YciB family.</text>
</comment>
<protein>
    <recommendedName>
        <fullName evidence="5">Inner membrane-spanning protein YciB</fullName>
    </recommendedName>
</protein>
<comment type="subcellular location">
    <subcellularLocation>
        <location evidence="5">Cell inner membrane</location>
        <topology evidence="5">Multi-pass membrane protein</topology>
    </subcellularLocation>
</comment>
<sequence>MKFLFDFLPIVLFFVAYKLGDIYIATKITMLATLAQLLISKFILKRLDKTLLSSAAIVFALGSLTLIFHNPNFIKWKPTLVYACMALALLVSNSVFKRNLIRAAMEEHLKLPEPIWGRLNLAWILFFVAMGITNIVVAYSVSEAMWVNFKLACIGITLLFCIGQMLVLARYLPKEPT</sequence>
<evidence type="ECO:0000256" key="3">
    <source>
        <dbReference type="ARBA" id="ARBA00022989"/>
    </source>
</evidence>
<dbReference type="RefSeq" id="WP_345920332.1">
    <property type="nucleotide sequence ID" value="NZ_JBDIVE010000007.1"/>
</dbReference>
<dbReference type="EMBL" id="JBDIVE010000007">
    <property type="protein sequence ID" value="MEN3069564.1"/>
    <property type="molecule type" value="Genomic_DNA"/>
</dbReference>
<dbReference type="PANTHER" id="PTHR36917">
    <property type="entry name" value="INTRACELLULAR SEPTATION PROTEIN A-RELATED"/>
    <property type="match status" value="1"/>
</dbReference>
<keyword evidence="4 5" id="KW-0472">Membrane</keyword>
<accession>A0ABU9Z0Q1</accession>
<dbReference type="InterPro" id="IPR006008">
    <property type="entry name" value="YciB"/>
</dbReference>
<evidence type="ECO:0000313" key="6">
    <source>
        <dbReference type="EMBL" id="MEN3069564.1"/>
    </source>
</evidence>
<keyword evidence="5" id="KW-0997">Cell inner membrane</keyword>
<dbReference type="NCBIfam" id="NF001325">
    <property type="entry name" value="PRK00259.1-3"/>
    <property type="match status" value="1"/>
</dbReference>
<dbReference type="Pfam" id="PF04279">
    <property type="entry name" value="IspA"/>
    <property type="match status" value="1"/>
</dbReference>
<dbReference type="Proteomes" id="UP001410394">
    <property type="component" value="Unassembled WGS sequence"/>
</dbReference>
<name>A0ABU9Z0Q1_9RHOO</name>
<dbReference type="HAMAP" id="MF_00189">
    <property type="entry name" value="YciB"/>
    <property type="match status" value="1"/>
</dbReference>
<feature type="transmembrane region" description="Helical" evidence="5">
    <location>
        <begin position="80"/>
        <end position="100"/>
    </location>
</feature>
<feature type="transmembrane region" description="Helical" evidence="5">
    <location>
        <begin position="121"/>
        <end position="141"/>
    </location>
</feature>
<evidence type="ECO:0000256" key="1">
    <source>
        <dbReference type="ARBA" id="ARBA00022475"/>
    </source>
</evidence>
<comment type="function">
    <text evidence="5">Plays a role in cell envelope biogenesis, maintenance of cell envelope integrity and membrane homeostasis.</text>
</comment>
<evidence type="ECO:0000313" key="7">
    <source>
        <dbReference type="Proteomes" id="UP001410394"/>
    </source>
</evidence>
<keyword evidence="1 5" id="KW-1003">Cell membrane</keyword>
<dbReference type="PANTHER" id="PTHR36917:SF1">
    <property type="entry name" value="INNER MEMBRANE-SPANNING PROTEIN YCIB"/>
    <property type="match status" value="1"/>
</dbReference>
<keyword evidence="3 5" id="KW-1133">Transmembrane helix</keyword>
<evidence type="ECO:0000256" key="4">
    <source>
        <dbReference type="ARBA" id="ARBA00023136"/>
    </source>
</evidence>
<feature type="transmembrane region" description="Helical" evidence="5">
    <location>
        <begin position="147"/>
        <end position="172"/>
    </location>
</feature>
<evidence type="ECO:0000256" key="2">
    <source>
        <dbReference type="ARBA" id="ARBA00022692"/>
    </source>
</evidence>
<proteinExistence type="inferred from homology"/>
<evidence type="ECO:0000256" key="5">
    <source>
        <dbReference type="HAMAP-Rule" id="MF_00189"/>
    </source>
</evidence>
<organism evidence="6 7">
    <name type="scientific">Uliginosibacterium sediminicola</name>
    <dbReference type="NCBI Taxonomy" id="2024550"/>
    <lineage>
        <taxon>Bacteria</taxon>
        <taxon>Pseudomonadati</taxon>
        <taxon>Pseudomonadota</taxon>
        <taxon>Betaproteobacteria</taxon>
        <taxon>Rhodocyclales</taxon>
        <taxon>Zoogloeaceae</taxon>
        <taxon>Uliginosibacterium</taxon>
    </lineage>
</organism>
<gene>
    <name evidence="5" type="primary">yciB</name>
    <name evidence="6" type="ORF">ABDB84_13830</name>
</gene>
<keyword evidence="2 5" id="KW-0812">Transmembrane</keyword>